<dbReference type="Proteomes" id="UP001325248">
    <property type="component" value="Chromosome"/>
</dbReference>
<keyword evidence="1" id="KW-1133">Transmembrane helix</keyword>
<proteinExistence type="predicted"/>
<evidence type="ECO:0008006" key="4">
    <source>
        <dbReference type="Google" id="ProtNLM"/>
    </source>
</evidence>
<evidence type="ECO:0000313" key="3">
    <source>
        <dbReference type="Proteomes" id="UP001325248"/>
    </source>
</evidence>
<name>A0ABZ0U8T2_9FIRM</name>
<protein>
    <recommendedName>
        <fullName evidence="4">Extracellular solute-binding protein</fullName>
    </recommendedName>
</protein>
<sequence>MNRYFQNIREKTGGMNTGQKIEYILTYYWYHILGLLVLIFLPVFLLVHFFFGKTEPEFTCVMINQSIDHQRDEKMEQEFSRASGIEDRYLDFDSDYNISYGDTILEGVNESSYEKFFFRWSCQELDAVIMPESFLEYCADLGGEFENIRDFETGTLKVCEYNKKAVGIKVGSTPLKRHLNEGGEELVLAFPKNGKHRENCQKFLAFMLSVEEK</sequence>
<keyword evidence="1" id="KW-0812">Transmembrane</keyword>
<gene>
    <name evidence="2" type="ORF">BLCOC_19810</name>
</gene>
<dbReference type="EMBL" id="CP136422">
    <property type="protein sequence ID" value="WPX73631.1"/>
    <property type="molecule type" value="Genomic_DNA"/>
</dbReference>
<feature type="transmembrane region" description="Helical" evidence="1">
    <location>
        <begin position="28"/>
        <end position="51"/>
    </location>
</feature>
<accession>A0ABZ0U8T2</accession>
<keyword evidence="1" id="KW-0472">Membrane</keyword>
<keyword evidence="3" id="KW-1185">Reference proteome</keyword>
<organism evidence="2 3">
    <name type="scientific">Blautia producta</name>
    <dbReference type="NCBI Taxonomy" id="33035"/>
    <lineage>
        <taxon>Bacteria</taxon>
        <taxon>Bacillati</taxon>
        <taxon>Bacillota</taxon>
        <taxon>Clostridia</taxon>
        <taxon>Lachnospirales</taxon>
        <taxon>Lachnospiraceae</taxon>
        <taxon>Blautia</taxon>
    </lineage>
</organism>
<evidence type="ECO:0000256" key="1">
    <source>
        <dbReference type="SAM" id="Phobius"/>
    </source>
</evidence>
<evidence type="ECO:0000313" key="2">
    <source>
        <dbReference type="EMBL" id="WPX73631.1"/>
    </source>
</evidence>
<reference evidence="2" key="1">
    <citation type="submission" date="2023-10" db="EMBL/GenBank/DDBJ databases">
        <title>Genome sequence of Blautia coccoides DSM 935.</title>
        <authorList>
            <person name="Boeer T."/>
            <person name="Bengelsdorf F.R."/>
            <person name="Daniel R."/>
            <person name="Poehlein A."/>
        </authorList>
    </citation>
    <scope>NUCLEOTIDE SEQUENCE [LARGE SCALE GENOMIC DNA]</scope>
    <source>
        <strain evidence="2">DSM 935</strain>
    </source>
</reference>